<evidence type="ECO:0000256" key="4">
    <source>
        <dbReference type="SAM" id="MobiDB-lite"/>
    </source>
</evidence>
<evidence type="ECO:0000256" key="2">
    <source>
        <dbReference type="PIRNR" id="PIRNR002070"/>
    </source>
</evidence>
<evidence type="ECO:0000256" key="1">
    <source>
        <dbReference type="ARBA" id="ARBA00023125"/>
    </source>
</evidence>
<feature type="region of interest" description="Disordered" evidence="4">
    <location>
        <begin position="103"/>
        <end position="125"/>
    </location>
</feature>
<evidence type="ECO:0000256" key="3">
    <source>
        <dbReference type="RuleBase" id="RU000524"/>
    </source>
</evidence>
<proteinExistence type="predicted"/>
<dbReference type="AlphaFoldDB" id="A0A1T4P129"/>
<dbReference type="SUPFAM" id="SSF50249">
    <property type="entry name" value="Nucleic acid-binding proteins"/>
    <property type="match status" value="1"/>
</dbReference>
<dbReference type="STRING" id="413434.SAMN04488132_10591"/>
<evidence type="ECO:0000313" key="5">
    <source>
        <dbReference type="EMBL" id="SJZ85183.1"/>
    </source>
</evidence>
<dbReference type="Gene3D" id="2.40.50.140">
    <property type="entry name" value="Nucleic acid-binding proteins"/>
    <property type="match status" value="1"/>
</dbReference>
<protein>
    <recommendedName>
        <fullName evidence="2 3">Single-stranded DNA-binding protein</fullName>
    </recommendedName>
</protein>
<keyword evidence="1 2" id="KW-0238">DNA-binding</keyword>
<dbReference type="EMBL" id="FUWH01000005">
    <property type="protein sequence ID" value="SJZ85183.1"/>
    <property type="molecule type" value="Genomic_DNA"/>
</dbReference>
<dbReference type="InterPro" id="IPR012340">
    <property type="entry name" value="NA-bd_OB-fold"/>
</dbReference>
<dbReference type="GO" id="GO:0003697">
    <property type="term" value="F:single-stranded DNA binding"/>
    <property type="evidence" value="ECO:0007669"/>
    <property type="project" value="InterPro"/>
</dbReference>
<dbReference type="RefSeq" id="WP_078831421.1">
    <property type="nucleotide sequence ID" value="NZ_FUWH01000005.1"/>
</dbReference>
<dbReference type="NCBIfam" id="TIGR00621">
    <property type="entry name" value="ssb"/>
    <property type="match status" value="1"/>
</dbReference>
<keyword evidence="6" id="KW-1185">Reference proteome</keyword>
<dbReference type="GO" id="GO:0006260">
    <property type="term" value="P:DNA replication"/>
    <property type="evidence" value="ECO:0007669"/>
    <property type="project" value="InterPro"/>
</dbReference>
<dbReference type="Pfam" id="PF00436">
    <property type="entry name" value="SSB"/>
    <property type="match status" value="1"/>
</dbReference>
<dbReference type="PROSITE" id="PS50935">
    <property type="entry name" value="SSB"/>
    <property type="match status" value="1"/>
</dbReference>
<reference evidence="5 6" key="1">
    <citation type="submission" date="2017-02" db="EMBL/GenBank/DDBJ databases">
        <authorList>
            <person name="Peterson S.W."/>
        </authorList>
    </citation>
    <scope>NUCLEOTIDE SEQUENCE [LARGE SCALE GENOMIC DNA]</scope>
    <source>
        <strain evidence="5 6">DSM 22335</strain>
    </source>
</reference>
<sequence length="125" mass="13707">MEFTGRITADAKTSTVKGDKEVVNFSVAINDRYRPKGSTETKELVTFINIAWWKGTGIAKILLKGAIVTVTGRLHVNAYNDLNGNARASINCHANEIKLVHSKKSGTTTNHEPAQITQPLEDLPF</sequence>
<name>A0A1T4P129_9BACT</name>
<evidence type="ECO:0000313" key="6">
    <source>
        <dbReference type="Proteomes" id="UP000190888"/>
    </source>
</evidence>
<dbReference type="PIRSF" id="PIRSF002070">
    <property type="entry name" value="SSB"/>
    <property type="match status" value="1"/>
</dbReference>
<gene>
    <name evidence="5" type="ORF">SAMN04488132_10591</name>
</gene>
<feature type="compositionally biased region" description="Polar residues" evidence="4">
    <location>
        <begin position="105"/>
        <end position="118"/>
    </location>
</feature>
<dbReference type="CDD" id="cd04496">
    <property type="entry name" value="SSB_OBF"/>
    <property type="match status" value="1"/>
</dbReference>
<dbReference type="Proteomes" id="UP000190888">
    <property type="component" value="Unassembled WGS sequence"/>
</dbReference>
<organism evidence="5 6">
    <name type="scientific">Sediminibacterium ginsengisoli</name>
    <dbReference type="NCBI Taxonomy" id="413434"/>
    <lineage>
        <taxon>Bacteria</taxon>
        <taxon>Pseudomonadati</taxon>
        <taxon>Bacteroidota</taxon>
        <taxon>Chitinophagia</taxon>
        <taxon>Chitinophagales</taxon>
        <taxon>Chitinophagaceae</taxon>
        <taxon>Sediminibacterium</taxon>
    </lineage>
</organism>
<dbReference type="InterPro" id="IPR011344">
    <property type="entry name" value="ssDNA-bd"/>
</dbReference>
<dbReference type="OrthoDB" id="1265936at2"/>
<accession>A0A1T4P129</accession>
<dbReference type="InterPro" id="IPR000424">
    <property type="entry name" value="Primosome_PriB/ssb"/>
</dbReference>